<keyword evidence="2" id="KW-1185">Reference proteome</keyword>
<evidence type="ECO:0000313" key="2">
    <source>
        <dbReference type="Proteomes" id="UP000594029"/>
    </source>
</evidence>
<reference evidence="1 2" key="1">
    <citation type="submission" date="2020-10" db="EMBL/GenBank/DDBJ databases">
        <authorList>
            <person name="Kazantseva O.A."/>
            <person name="Piligrimova E.G."/>
            <person name="Shadrin A.M."/>
        </authorList>
    </citation>
    <scope>NUCLEOTIDE SEQUENCE [LARGE SCALE GENOMIC DNA]</scope>
</reference>
<proteinExistence type="predicted"/>
<name>A0A7U3NKH7_9CAUD</name>
<dbReference type="Proteomes" id="UP000594029">
    <property type="component" value="Segment"/>
</dbReference>
<evidence type="ECO:0000313" key="1">
    <source>
        <dbReference type="EMBL" id="QOV08348.1"/>
    </source>
</evidence>
<organism evidence="1 2">
    <name type="scientific">Bacillus phage Kirov</name>
    <dbReference type="NCBI Taxonomy" id="2783539"/>
    <lineage>
        <taxon>Viruses</taxon>
        <taxon>Duplodnaviria</taxon>
        <taxon>Heunggongvirae</taxon>
        <taxon>Uroviricota</taxon>
        <taxon>Caudoviricetes</taxon>
        <taxon>Andregratiavirinae</taxon>
        <taxon>Kirovvirus</taxon>
        <taxon>Kirovvirus kirov</taxon>
    </lineage>
</organism>
<protein>
    <submittedName>
        <fullName evidence="1">Uncharacterized protein</fullName>
    </submittedName>
</protein>
<dbReference type="EMBL" id="MW084976">
    <property type="protein sequence ID" value="QOV08348.1"/>
    <property type="molecule type" value="Genomic_DNA"/>
</dbReference>
<accession>A0A7U3NKH7</accession>
<sequence>MNIGKFKIHRKEQWDLNVKPILCIHMYYDGGNGCKRVFCLWREGFKIKTIWS</sequence>
<gene>
    <name evidence="1" type="ORF">Kirov_149</name>
</gene>